<dbReference type="SMART" id="SM00533">
    <property type="entry name" value="MUTSd"/>
    <property type="match status" value="1"/>
</dbReference>
<evidence type="ECO:0000256" key="7">
    <source>
        <dbReference type="RuleBase" id="RU003756"/>
    </source>
</evidence>
<evidence type="ECO:0000256" key="5">
    <source>
        <dbReference type="ARBA" id="ARBA00023125"/>
    </source>
</evidence>
<dbReference type="Gene3D" id="3.30.420.110">
    <property type="entry name" value="MutS, connector domain"/>
    <property type="match status" value="1"/>
</dbReference>
<evidence type="ECO:0000259" key="10">
    <source>
        <dbReference type="SMART" id="SM00533"/>
    </source>
</evidence>
<dbReference type="EMBL" id="CCBP010000439">
    <property type="protein sequence ID" value="CDO77079.1"/>
    <property type="molecule type" value="Genomic_DNA"/>
</dbReference>
<dbReference type="InterPro" id="IPR027417">
    <property type="entry name" value="P-loop_NTPase"/>
</dbReference>
<comment type="function">
    <text evidence="6 7">Component of the post-replicative DNA mismatch repair system (MMR).</text>
</comment>
<evidence type="ECO:0000256" key="9">
    <source>
        <dbReference type="SAM" id="MobiDB-lite"/>
    </source>
</evidence>
<evidence type="ECO:0000259" key="11">
    <source>
        <dbReference type="SMART" id="SM00534"/>
    </source>
</evidence>
<dbReference type="AlphaFoldDB" id="A0A060SXU5"/>
<dbReference type="InterPro" id="IPR045076">
    <property type="entry name" value="MutS"/>
</dbReference>
<reference evidence="12" key="1">
    <citation type="submission" date="2014-01" db="EMBL/GenBank/DDBJ databases">
        <title>The genome of the white-rot fungus Pycnoporus cinnabarinus: a basidiomycete model with a versatile arsenal for lignocellulosic biomass breakdown.</title>
        <authorList>
            <person name="Levasseur A."/>
            <person name="Lomascolo A."/>
            <person name="Ruiz-Duenas F.J."/>
            <person name="Uzan E."/>
            <person name="Piumi F."/>
            <person name="Kues U."/>
            <person name="Ram A.F.J."/>
            <person name="Murat C."/>
            <person name="Haon M."/>
            <person name="Benoit I."/>
            <person name="Arfi Y."/>
            <person name="Chevret D."/>
            <person name="Drula E."/>
            <person name="Kwon M.J."/>
            <person name="Gouret P."/>
            <person name="Lesage-Meessen L."/>
            <person name="Lombard V."/>
            <person name="Mariette J."/>
            <person name="Noirot C."/>
            <person name="Park J."/>
            <person name="Patyshakuliyeva A."/>
            <person name="Wieneger R.A.B."/>
            <person name="Wosten H.A.B."/>
            <person name="Martin F."/>
            <person name="Coutinho P.M."/>
            <person name="de Vries R."/>
            <person name="Martinez A.T."/>
            <person name="Klopp C."/>
            <person name="Pontarotti P."/>
            <person name="Henrissat B."/>
            <person name="Record E."/>
        </authorList>
    </citation>
    <scope>NUCLEOTIDE SEQUENCE [LARGE SCALE GENOMIC DNA]</scope>
    <source>
        <strain evidence="12">BRFM137</strain>
    </source>
</reference>
<dbReference type="STRING" id="5643.A0A060SXU5"/>
<keyword evidence="2 6" id="KW-0547">Nucleotide-binding</keyword>
<evidence type="ECO:0000256" key="2">
    <source>
        <dbReference type="ARBA" id="ARBA00022741"/>
    </source>
</evidence>
<dbReference type="PANTHER" id="PTHR11361:SF148">
    <property type="entry name" value="DNA MISMATCH REPAIR PROTEIN MSH6"/>
    <property type="match status" value="1"/>
</dbReference>
<evidence type="ECO:0000313" key="12">
    <source>
        <dbReference type="EMBL" id="CDO77079.1"/>
    </source>
</evidence>
<dbReference type="SUPFAM" id="SSF52540">
    <property type="entry name" value="P-loop containing nucleoside triphosphate hydrolases"/>
    <property type="match status" value="1"/>
</dbReference>
<dbReference type="PIRSF" id="PIRSF037677">
    <property type="entry name" value="DNA_mis_repair_Msh6"/>
    <property type="match status" value="1"/>
</dbReference>
<feature type="compositionally biased region" description="Basic and acidic residues" evidence="9">
    <location>
        <begin position="42"/>
        <end position="52"/>
    </location>
</feature>
<keyword evidence="6 7" id="KW-0234">DNA repair</keyword>
<accession>A0A060SXU5</accession>
<feature type="region of interest" description="Disordered" evidence="9">
    <location>
        <begin position="162"/>
        <end position="280"/>
    </location>
</feature>
<gene>
    <name evidence="12" type="ORF">BN946_scf184473.g23</name>
</gene>
<sequence>MKQKSLMSFFGKGSGKDADADAKTTTPAKPKVTANQKASKASAKENVPKEDLSSSPMKEAHTPLAKGSSQSSGVVSATYTRSSEGGSSARDTPPTSDPIDVDMITDRDEQEIVASSPSGPSNAPQKRKIVVEDSDDDLGSPDQLAYKRMLVRSKKPRISAVFSDVEEDDEDKPRLNSFAKRLTKYQKSPSQAKSRGRKSKDDDDDDFVVPDDIDEEDDEEPAGRSSSRASSSSRPSSRLSAYSRPSGPSEGETDADEPKPKNHSARPPLKDQGSSKGASSFLTAAEQRALKQKDEKKSSEDPFSFLIDVRDKDGVRPGEPGYDPRTLYIPASAWKQFTPFEKQFWEIKQNHYDTILFFQKGKFLELYEEDARIGHREFDLKLTQRVKMSMVGVPEMSFNFWAAKFLAKGYKVGRVDQAETALGAEMRLAADKKSKKATAADKAKDKIVRRELNKVYTNGTLVDEELLTDEQAGHCVSIREEESAESDKEGKQTFGICVLDSATSEFNLSAFEDDVCRTKLETLMRQLRPKEIIFTKGNLSVSTTRLLKAILPGNCLWTSLRDSEGFKYTETIKELKKLYPPEEDDDDEMVDNPHGLTKAVPEPIRRMLPHRSAIEALGSMIWYLHTLNIDKDILSMKNFNVYDPMKRGQGLVLDGQTLAHIEVLQNSEGTEEGTLLKLLGRCITPSEHSTFEAEFTAIAKGLPDLERIVSRIHAKNCKVKDFLKVLAAFKSLSKGLAALADTADTFASKSIPGLLRSAPDLSPNLKHIKAMFKPPEQGSDELVPEDGKDELYDNIMQEINELEETLDNELKKLRKQTGLDLTYWHSAQGTKEIYLVQLQGKQRDKAPKGWTLSGSTKAAKRYVVPELQGTIRKLKEARENRNTAIKDFKNRLFAEFDQDRSVWLRAIRVLAELDCLFSLAKASSALGEPACRPELVEGDEAFVDFEQLRHPALSASGTLKQDFIPNDVKLGEDVGRIALLTGPNMGGKSTAMRMTAAGIIMAQLGMLVPAKSARLCPVDSILTRMGAYDNMFSNASTFKVELDECCKILRDATPKSFVILDELGRGTSTYLVFLYKLVEGVANSSFGTHVANLAGVPLPVVERAEVVSRDFAKHFKEKIEGKKSKAAGRLPLVAQADFAYLYKLATGAIEMPQDQVRRREVLKVLKGAVKGCLRECATPVA</sequence>
<dbReference type="GO" id="GO:0005524">
    <property type="term" value="F:ATP binding"/>
    <property type="evidence" value="ECO:0007669"/>
    <property type="project" value="UniProtKB-UniRule"/>
</dbReference>
<dbReference type="InterPro" id="IPR007695">
    <property type="entry name" value="DNA_mismatch_repair_MutS-lik_N"/>
</dbReference>
<dbReference type="SUPFAM" id="SSF53150">
    <property type="entry name" value="DNA repair protein MutS, domain II"/>
    <property type="match status" value="1"/>
</dbReference>
<feature type="compositionally biased region" description="Low complexity" evidence="9">
    <location>
        <begin position="224"/>
        <end position="246"/>
    </location>
</feature>
<keyword evidence="3 6" id="KW-0227">DNA damage</keyword>
<keyword evidence="5 6" id="KW-0238">DNA-binding</keyword>
<dbReference type="SUPFAM" id="SSF48334">
    <property type="entry name" value="DNA repair protein MutS, domain III"/>
    <property type="match status" value="1"/>
</dbReference>
<dbReference type="Proteomes" id="UP000029665">
    <property type="component" value="Unassembled WGS sequence"/>
</dbReference>
<dbReference type="Pfam" id="PF05190">
    <property type="entry name" value="MutS_IV"/>
    <property type="match status" value="1"/>
</dbReference>
<dbReference type="Gene3D" id="1.10.1420.10">
    <property type="match status" value="2"/>
</dbReference>
<dbReference type="InterPro" id="IPR036678">
    <property type="entry name" value="MutS_con_dom_sf"/>
</dbReference>
<dbReference type="GO" id="GO:0032301">
    <property type="term" value="C:MutSalpha complex"/>
    <property type="evidence" value="ECO:0007669"/>
    <property type="project" value="TreeGrafter"/>
</dbReference>
<proteinExistence type="inferred from homology"/>
<dbReference type="Pfam" id="PF00488">
    <property type="entry name" value="MutS_V"/>
    <property type="match status" value="1"/>
</dbReference>
<dbReference type="OrthoDB" id="121051at2759"/>
<protein>
    <recommendedName>
        <fullName evidence="6">DNA mismatch repair protein</fullName>
    </recommendedName>
</protein>
<dbReference type="InterPro" id="IPR007860">
    <property type="entry name" value="DNA_mmatch_repair_MutS_con_dom"/>
</dbReference>
<organism evidence="12 13">
    <name type="scientific">Pycnoporus cinnabarinus</name>
    <name type="common">Cinnabar-red polypore</name>
    <name type="synonym">Trametes cinnabarina</name>
    <dbReference type="NCBI Taxonomy" id="5643"/>
    <lineage>
        <taxon>Eukaryota</taxon>
        <taxon>Fungi</taxon>
        <taxon>Dikarya</taxon>
        <taxon>Basidiomycota</taxon>
        <taxon>Agaricomycotina</taxon>
        <taxon>Agaricomycetes</taxon>
        <taxon>Polyporales</taxon>
        <taxon>Polyporaceae</taxon>
        <taxon>Trametes</taxon>
    </lineage>
</organism>
<name>A0A060SXU5_PYCCI</name>
<dbReference type="InterPro" id="IPR036187">
    <property type="entry name" value="DNA_mismatch_repair_MutS_sf"/>
</dbReference>
<dbReference type="Pfam" id="PF05192">
    <property type="entry name" value="MutS_III"/>
    <property type="match status" value="1"/>
</dbReference>
<evidence type="ECO:0000256" key="4">
    <source>
        <dbReference type="ARBA" id="ARBA00022840"/>
    </source>
</evidence>
<dbReference type="InterPro" id="IPR007696">
    <property type="entry name" value="DNA_mismatch_repair_MutS_core"/>
</dbReference>
<keyword evidence="4 6" id="KW-0067">ATP-binding</keyword>
<dbReference type="FunFam" id="3.40.1170.10:FF:000002">
    <property type="entry name" value="DNA mismatch repair protein"/>
    <property type="match status" value="1"/>
</dbReference>
<dbReference type="GO" id="GO:0030983">
    <property type="term" value="F:mismatched DNA binding"/>
    <property type="evidence" value="ECO:0007669"/>
    <property type="project" value="UniProtKB-UniRule"/>
</dbReference>
<dbReference type="InterPro" id="IPR000432">
    <property type="entry name" value="DNA_mismatch_repair_MutS_C"/>
</dbReference>
<dbReference type="InterPro" id="IPR007861">
    <property type="entry name" value="DNA_mismatch_repair_MutS_clamp"/>
</dbReference>
<dbReference type="Gene3D" id="6.10.140.80">
    <property type="match status" value="1"/>
</dbReference>
<dbReference type="OMA" id="TPMMAQY"/>
<evidence type="ECO:0000256" key="3">
    <source>
        <dbReference type="ARBA" id="ARBA00022763"/>
    </source>
</evidence>
<evidence type="ECO:0000313" key="13">
    <source>
        <dbReference type="Proteomes" id="UP000029665"/>
    </source>
</evidence>
<evidence type="ECO:0000256" key="8">
    <source>
        <dbReference type="SAM" id="Coils"/>
    </source>
</evidence>
<dbReference type="InterPro" id="IPR016151">
    <property type="entry name" value="DNA_mismatch_repair_MutS_N"/>
</dbReference>
<comment type="caution">
    <text evidence="12">The sequence shown here is derived from an EMBL/GenBank/DDBJ whole genome shotgun (WGS) entry which is preliminary data.</text>
</comment>
<dbReference type="SUPFAM" id="SSF55271">
    <property type="entry name" value="DNA repair protein MutS, domain I"/>
    <property type="match status" value="1"/>
</dbReference>
<dbReference type="Gene3D" id="3.40.1170.10">
    <property type="entry name" value="DNA repair protein MutS, domain I"/>
    <property type="match status" value="1"/>
</dbReference>
<dbReference type="HOGENOM" id="CLU_002472_1_0_1"/>
<dbReference type="SMART" id="SM00534">
    <property type="entry name" value="MUTSac"/>
    <property type="match status" value="1"/>
</dbReference>
<feature type="compositionally biased region" description="Polar residues" evidence="9">
    <location>
        <begin position="67"/>
        <end position="94"/>
    </location>
</feature>
<dbReference type="InterPro" id="IPR017261">
    <property type="entry name" value="DNA_mismatch_repair_MutS/MSH"/>
</dbReference>
<feature type="coiled-coil region" evidence="8">
    <location>
        <begin position="788"/>
        <end position="819"/>
    </location>
</feature>
<dbReference type="GO" id="GO:0140664">
    <property type="term" value="F:ATP-dependent DNA damage sensor activity"/>
    <property type="evidence" value="ECO:0007669"/>
    <property type="project" value="InterPro"/>
</dbReference>
<keyword evidence="8" id="KW-0175">Coiled coil</keyword>
<dbReference type="Pfam" id="PF01624">
    <property type="entry name" value="MutS_I"/>
    <property type="match status" value="1"/>
</dbReference>
<dbReference type="Gene3D" id="3.40.50.300">
    <property type="entry name" value="P-loop containing nucleotide triphosphate hydrolases"/>
    <property type="match status" value="2"/>
</dbReference>
<dbReference type="GO" id="GO:0006298">
    <property type="term" value="P:mismatch repair"/>
    <property type="evidence" value="ECO:0007669"/>
    <property type="project" value="InterPro"/>
</dbReference>
<feature type="region of interest" description="Disordered" evidence="9">
    <location>
        <begin position="1"/>
        <end position="141"/>
    </location>
</feature>
<dbReference type="Pfam" id="PF05188">
    <property type="entry name" value="MutS_II"/>
    <property type="match status" value="1"/>
</dbReference>
<keyword evidence="13" id="KW-1185">Reference proteome</keyword>
<feature type="domain" description="DNA mismatch repair proteins mutS family" evidence="11">
    <location>
        <begin position="975"/>
        <end position="1109"/>
    </location>
</feature>
<feature type="domain" description="DNA mismatch repair protein MutS core" evidence="10">
    <location>
        <begin position="670"/>
        <end position="956"/>
    </location>
</feature>
<evidence type="ECO:0000256" key="6">
    <source>
        <dbReference type="PIRNR" id="PIRNR037677"/>
    </source>
</evidence>
<dbReference type="PANTHER" id="PTHR11361">
    <property type="entry name" value="DNA MISMATCH REPAIR PROTEIN MUTS FAMILY MEMBER"/>
    <property type="match status" value="1"/>
</dbReference>
<comment type="similarity">
    <text evidence="1 6 7">Belongs to the DNA mismatch repair MutS family.</text>
</comment>
<feature type="compositionally biased region" description="Acidic residues" evidence="9">
    <location>
        <begin position="202"/>
        <end position="220"/>
    </location>
</feature>
<feature type="compositionally biased region" description="Polar residues" evidence="9">
    <location>
        <begin position="113"/>
        <end position="124"/>
    </location>
</feature>
<evidence type="ECO:0000256" key="1">
    <source>
        <dbReference type="ARBA" id="ARBA00006271"/>
    </source>
</evidence>